<dbReference type="EMBL" id="LJIJ01000361">
    <property type="protein sequence ID" value="ODM98369.1"/>
    <property type="molecule type" value="Genomic_DNA"/>
</dbReference>
<comment type="caution">
    <text evidence="2">The sequence shown here is derived from an EMBL/GenBank/DDBJ whole genome shotgun (WGS) entry which is preliminary data.</text>
</comment>
<name>A0A1D2MZB2_ORCCI</name>
<feature type="chain" id="PRO_5008904783" evidence="1">
    <location>
        <begin position="20"/>
        <end position="242"/>
    </location>
</feature>
<keyword evidence="1" id="KW-0732">Signal</keyword>
<accession>A0A1D2MZB2</accession>
<evidence type="ECO:0000313" key="3">
    <source>
        <dbReference type="Proteomes" id="UP000094527"/>
    </source>
</evidence>
<protein>
    <submittedName>
        <fullName evidence="2">Uncharacterized protein</fullName>
    </submittedName>
</protein>
<reference evidence="2 3" key="1">
    <citation type="journal article" date="2016" name="Genome Biol. Evol.">
        <title>Gene Family Evolution Reflects Adaptation to Soil Environmental Stressors in the Genome of the Collembolan Orchesella cincta.</title>
        <authorList>
            <person name="Faddeeva-Vakhrusheva A."/>
            <person name="Derks M.F."/>
            <person name="Anvar S.Y."/>
            <person name="Agamennone V."/>
            <person name="Suring W."/>
            <person name="Smit S."/>
            <person name="van Straalen N.M."/>
            <person name="Roelofs D."/>
        </authorList>
    </citation>
    <scope>NUCLEOTIDE SEQUENCE [LARGE SCALE GENOMIC DNA]</scope>
    <source>
        <tissue evidence="2">Mixed pool</tissue>
    </source>
</reference>
<evidence type="ECO:0000313" key="2">
    <source>
        <dbReference type="EMBL" id="ODM98369.1"/>
    </source>
</evidence>
<organism evidence="2 3">
    <name type="scientific">Orchesella cincta</name>
    <name type="common">Springtail</name>
    <name type="synonym">Podura cincta</name>
    <dbReference type="NCBI Taxonomy" id="48709"/>
    <lineage>
        <taxon>Eukaryota</taxon>
        <taxon>Metazoa</taxon>
        <taxon>Ecdysozoa</taxon>
        <taxon>Arthropoda</taxon>
        <taxon>Hexapoda</taxon>
        <taxon>Collembola</taxon>
        <taxon>Entomobryomorpha</taxon>
        <taxon>Entomobryoidea</taxon>
        <taxon>Orchesellidae</taxon>
        <taxon>Orchesellinae</taxon>
        <taxon>Orchesella</taxon>
    </lineage>
</organism>
<evidence type="ECO:0000256" key="1">
    <source>
        <dbReference type="SAM" id="SignalP"/>
    </source>
</evidence>
<dbReference type="AlphaFoldDB" id="A0A1D2MZB2"/>
<keyword evidence="3" id="KW-1185">Reference proteome</keyword>
<gene>
    <name evidence="2" type="ORF">Ocin01_08311</name>
</gene>
<feature type="signal peptide" evidence="1">
    <location>
        <begin position="1"/>
        <end position="19"/>
    </location>
</feature>
<sequence>MSFDNIVFVLLLCVVGTLAVDVGTTPSPESDVDLAELHNSQNEELQTKLKIVKRVKDTIKSVKQLQSGTIEKAVQTNFLQTLYTMANASAVTGSDVSRASATLIRGYVQDSFNLVSLTAYFPRLIFLDGPTQFIETLRLIRANQIRIPNDMNSAIDTLINFASQARESQITMNIGTPFFSFFPNVFRGAELLSTNLLYSVFQWFAPLTEPEVSGPAIEGLWNRWDTKSSTTSKYDYDKRWKQ</sequence>
<proteinExistence type="predicted"/>
<dbReference type="Proteomes" id="UP000094527">
    <property type="component" value="Unassembled WGS sequence"/>
</dbReference>